<dbReference type="STRING" id="5454.A0A163A7I0"/>
<reference evidence="1 2" key="1">
    <citation type="journal article" date="2016" name="Sci. Rep.">
        <title>Draft genome sequencing and secretome analysis of fungal phytopathogen Ascochyta rabiei provides insight into the necrotrophic effector repertoire.</title>
        <authorList>
            <person name="Verma S."/>
            <person name="Gazara R.K."/>
            <person name="Nizam S."/>
            <person name="Parween S."/>
            <person name="Chattopadhyay D."/>
            <person name="Verma P.K."/>
        </authorList>
    </citation>
    <scope>NUCLEOTIDE SEQUENCE [LARGE SCALE GENOMIC DNA]</scope>
    <source>
        <strain evidence="1 2">ArDII</strain>
    </source>
</reference>
<name>A0A163A7I0_DIDRA</name>
<dbReference type="AlphaFoldDB" id="A0A163A7I0"/>
<sequence>MMVEEKVRTSGNLGETLTRGSLHHIQFSDVALEEFDPNHPLQGMDESRPTESIPEYGVLIVGLTGSGKSTFISLLADETVQIGHDLSSCTVRAQGYAATVGASSVFLLDTPGFDDTDRSDLDVVSEIVTGLHILSRSGVSLVGVIYIQRITDTRMSGSSRKSLEILKAICGVPASVNITFVTTMWDKLGPNSDTVGEERTEEMKRLFLAEFIEKGAQVQRHSGTVASARGIVDRILSNNKTVTLEIEHEMIEEGRLLEQTQVGRILQRDLKEQQKEFDVELKEIEQQLLEAQQSNDSTAVASLSEDLERHKENLERLHYPCSQLHYNVQQLGERRAASLGLQPEEARQLSTDVGDDTNDEIRSRIRRTNQRAHSLRQDQDLEIQSFNAQFARLQNEEYYQRRERDALARARRRAEARELERPMAILTVWQHLFRVTYLNPRRSRY</sequence>
<evidence type="ECO:0000313" key="2">
    <source>
        <dbReference type="Proteomes" id="UP000076837"/>
    </source>
</evidence>
<organism evidence="1 2">
    <name type="scientific">Didymella rabiei</name>
    <name type="common">Chickpea ascochyta blight fungus</name>
    <name type="synonym">Mycosphaerella rabiei</name>
    <dbReference type="NCBI Taxonomy" id="5454"/>
    <lineage>
        <taxon>Eukaryota</taxon>
        <taxon>Fungi</taxon>
        <taxon>Dikarya</taxon>
        <taxon>Ascomycota</taxon>
        <taxon>Pezizomycotina</taxon>
        <taxon>Dothideomycetes</taxon>
        <taxon>Pleosporomycetidae</taxon>
        <taxon>Pleosporales</taxon>
        <taxon>Pleosporineae</taxon>
        <taxon>Didymellaceae</taxon>
        <taxon>Ascochyta</taxon>
    </lineage>
</organism>
<proteinExistence type="predicted"/>
<evidence type="ECO:0000313" key="1">
    <source>
        <dbReference type="EMBL" id="KZM21030.1"/>
    </source>
</evidence>
<dbReference type="Gene3D" id="3.40.50.300">
    <property type="entry name" value="P-loop containing nucleotide triphosphate hydrolases"/>
    <property type="match status" value="1"/>
</dbReference>
<dbReference type="InterPro" id="IPR027417">
    <property type="entry name" value="P-loop_NTPase"/>
</dbReference>
<accession>A0A163A7I0</accession>
<keyword evidence="2" id="KW-1185">Reference proteome</keyword>
<dbReference type="SUPFAM" id="SSF52540">
    <property type="entry name" value="P-loop containing nucleoside triphosphate hydrolases"/>
    <property type="match status" value="1"/>
</dbReference>
<dbReference type="GO" id="GO:0005525">
    <property type="term" value="F:GTP binding"/>
    <property type="evidence" value="ECO:0007669"/>
    <property type="project" value="InterPro"/>
</dbReference>
<gene>
    <name evidence="1" type="ORF">ST47_g7836</name>
</gene>
<dbReference type="EMBL" id="JYNV01000258">
    <property type="protein sequence ID" value="KZM21030.1"/>
    <property type="molecule type" value="Genomic_DNA"/>
</dbReference>
<dbReference type="Pfam" id="PF01926">
    <property type="entry name" value="MMR_HSR1"/>
    <property type="match status" value="1"/>
</dbReference>
<protein>
    <submittedName>
        <fullName evidence="1">GTP binding</fullName>
    </submittedName>
</protein>
<comment type="caution">
    <text evidence="1">The sequence shown here is derived from an EMBL/GenBank/DDBJ whole genome shotgun (WGS) entry which is preliminary data.</text>
</comment>
<dbReference type="Proteomes" id="UP000076837">
    <property type="component" value="Unassembled WGS sequence"/>
</dbReference>
<dbReference type="OrthoDB" id="8954335at2759"/>
<dbReference type="CDD" id="cd00882">
    <property type="entry name" value="Ras_like_GTPase"/>
    <property type="match status" value="1"/>
</dbReference>
<dbReference type="InterPro" id="IPR006073">
    <property type="entry name" value="GTP-bd"/>
</dbReference>